<organism evidence="2 3">
    <name type="scientific">Streptomyces griseoaurantiacus M045</name>
    <dbReference type="NCBI Taxonomy" id="996637"/>
    <lineage>
        <taxon>Bacteria</taxon>
        <taxon>Bacillati</taxon>
        <taxon>Actinomycetota</taxon>
        <taxon>Actinomycetes</taxon>
        <taxon>Kitasatosporales</taxon>
        <taxon>Streptomycetaceae</taxon>
        <taxon>Streptomyces</taxon>
        <taxon>Streptomyces aurantiacus group</taxon>
    </lineage>
</organism>
<feature type="region of interest" description="Disordered" evidence="1">
    <location>
        <begin position="1"/>
        <end position="26"/>
    </location>
</feature>
<dbReference type="STRING" id="996637.SGM_4843"/>
<name>F3NNX9_9ACTN</name>
<evidence type="ECO:0000256" key="1">
    <source>
        <dbReference type="SAM" id="MobiDB-lite"/>
    </source>
</evidence>
<comment type="caution">
    <text evidence="2">The sequence shown here is derived from an EMBL/GenBank/DDBJ whole genome shotgun (WGS) entry which is preliminary data.</text>
</comment>
<protein>
    <submittedName>
        <fullName evidence="2">Uncharacterized protein</fullName>
    </submittedName>
</protein>
<sequence length="44" mass="4222">MAAGPRRAPAPSGDAGTTSAAKGERLPDSCAGVLADLVVAGIRS</sequence>
<reference evidence="2 3" key="1">
    <citation type="journal article" date="2011" name="J. Bacteriol.">
        <title>Draft genome sequence of the marine bacterium Streptomyces griseoaurantiacus M045, which produces novel manumycin-type antibiotics with a pABA core component.</title>
        <authorList>
            <person name="Li F."/>
            <person name="Jiang P."/>
            <person name="Zheng H."/>
            <person name="Wang S."/>
            <person name="Zhao G."/>
            <person name="Qin S."/>
            <person name="Liu Z."/>
        </authorList>
    </citation>
    <scope>NUCLEOTIDE SEQUENCE [LARGE SCALE GENOMIC DNA]</scope>
    <source>
        <strain evidence="2 3">M045</strain>
    </source>
</reference>
<evidence type="ECO:0000313" key="2">
    <source>
        <dbReference type="EMBL" id="EGG44791.1"/>
    </source>
</evidence>
<gene>
    <name evidence="2" type="ORF">SGM_4843</name>
</gene>
<evidence type="ECO:0000313" key="3">
    <source>
        <dbReference type="Proteomes" id="UP000003022"/>
    </source>
</evidence>
<dbReference type="AlphaFoldDB" id="F3NNX9"/>
<dbReference type="Proteomes" id="UP000003022">
    <property type="component" value="Unassembled WGS sequence"/>
</dbReference>
<accession>F3NNX9</accession>
<dbReference type="RefSeq" id="WP_006142673.1">
    <property type="nucleotide sequence ID" value="NZ_AEYX01000042.1"/>
</dbReference>
<keyword evidence="3" id="KW-1185">Reference proteome</keyword>
<proteinExistence type="predicted"/>
<feature type="compositionally biased region" description="Low complexity" evidence="1">
    <location>
        <begin position="1"/>
        <end position="16"/>
    </location>
</feature>
<dbReference type="EMBL" id="AEYX01000042">
    <property type="protein sequence ID" value="EGG44791.1"/>
    <property type="molecule type" value="Genomic_DNA"/>
</dbReference>